<dbReference type="AlphaFoldDB" id="A0A6A4I2J2"/>
<organism evidence="1 2">
    <name type="scientific">Gymnopus androsaceus JB14</name>
    <dbReference type="NCBI Taxonomy" id="1447944"/>
    <lineage>
        <taxon>Eukaryota</taxon>
        <taxon>Fungi</taxon>
        <taxon>Dikarya</taxon>
        <taxon>Basidiomycota</taxon>
        <taxon>Agaricomycotina</taxon>
        <taxon>Agaricomycetes</taxon>
        <taxon>Agaricomycetidae</taxon>
        <taxon>Agaricales</taxon>
        <taxon>Marasmiineae</taxon>
        <taxon>Omphalotaceae</taxon>
        <taxon>Gymnopus</taxon>
    </lineage>
</organism>
<keyword evidence="2" id="KW-1185">Reference proteome</keyword>
<sequence length="487" mass="54665">MSCLACPDIASKASISSLLNPAPYQTFTTTSTDVISQIACDTLSRRERGGHVTRGIRKSYKKSPYPHESAPARRSFIDGKSYRPSKRVRVSLDAYLNKADLEKEAWRSRAEWLQDEANRVEAPRPPCHSPLEVQSAGAMRPESGKAILLKELRAEIRSLLSSCINPPSSMLFLALLYLRKLFPYHLDLQRYCDLDCAKVVFRALCVALMFAFKWLDDFTHGIASTISDSDEEFWRRKRANPRKYRTCWSDFMSMSVAQVKDTERYALSVLDWNISVSSSDWYFWLENLHAHSLSHCKNSGYVTVAKLIGAAQYELGRKSSAESPAAAPFMSPSWGRASPSLLVPLRSLERALLVGIPVDLVSVHPDISLDETSEWTSPTAELCCSEDEIVYRPAKVIGCAPGPSYPFKTESDSDHSFVSTQALSIPADFPWTRQDMRALHDFVTRGNQPSSVCAAVEHGDDDPSITPIFLKSSWRVYDFQRGSSVYF</sequence>
<dbReference type="Proteomes" id="UP000799118">
    <property type="component" value="Unassembled WGS sequence"/>
</dbReference>
<name>A0A6A4I2J2_9AGAR</name>
<proteinExistence type="predicted"/>
<dbReference type="Gene3D" id="1.10.472.10">
    <property type="entry name" value="Cyclin-like"/>
    <property type="match status" value="1"/>
</dbReference>
<dbReference type="CDD" id="cd20557">
    <property type="entry name" value="CYCLIN_ScPCL1-like"/>
    <property type="match status" value="1"/>
</dbReference>
<protein>
    <submittedName>
        <fullName evidence="1">Uncharacterized protein</fullName>
    </submittedName>
</protein>
<reference evidence="1" key="1">
    <citation type="journal article" date="2019" name="Environ. Microbiol.">
        <title>Fungal ecological strategies reflected in gene transcription - a case study of two litter decomposers.</title>
        <authorList>
            <person name="Barbi F."/>
            <person name="Kohler A."/>
            <person name="Barry K."/>
            <person name="Baskaran P."/>
            <person name="Daum C."/>
            <person name="Fauchery L."/>
            <person name="Ihrmark K."/>
            <person name="Kuo A."/>
            <person name="LaButti K."/>
            <person name="Lipzen A."/>
            <person name="Morin E."/>
            <person name="Grigoriev I.V."/>
            <person name="Henrissat B."/>
            <person name="Lindahl B."/>
            <person name="Martin F."/>
        </authorList>
    </citation>
    <scope>NUCLEOTIDE SEQUENCE</scope>
    <source>
        <strain evidence="1">JB14</strain>
    </source>
</reference>
<accession>A0A6A4I2J2</accession>
<dbReference type="EMBL" id="ML769405">
    <property type="protein sequence ID" value="KAE9406022.1"/>
    <property type="molecule type" value="Genomic_DNA"/>
</dbReference>
<evidence type="ECO:0000313" key="2">
    <source>
        <dbReference type="Proteomes" id="UP000799118"/>
    </source>
</evidence>
<evidence type="ECO:0000313" key="1">
    <source>
        <dbReference type="EMBL" id="KAE9406022.1"/>
    </source>
</evidence>
<gene>
    <name evidence="1" type="ORF">BT96DRAFT_1015261</name>
</gene>
<dbReference type="OrthoDB" id="3057497at2759"/>